<sequence>MAPRPNSVAKNTSHDEETIVDRLQREIEELPNALARIAKYILENPEKVLRQSVAELGEFSGSGEASVVRLCRQVGFSGFRDFKLALAADLGRSGVPALASADPDSALQALHASMAQSLDKAYGRIDPKTLDAVAEKLSVARRIDLYGAGMSGLITEMLAYRLLRAGLTVQLFRDANMAHELANGLGPDCVAVAFSVSGLTVDTLHFVKAAAAAGASTVAITNRARSPLGEAAQYTLQTARAHDGAIGGTLSTVTGQIFVIESLMLSLGRAMATQKPPLHK</sequence>
<evidence type="ECO:0000256" key="2">
    <source>
        <dbReference type="ARBA" id="ARBA00023125"/>
    </source>
</evidence>
<keyword evidence="1" id="KW-0805">Transcription regulation</keyword>
<evidence type="ECO:0000256" key="3">
    <source>
        <dbReference type="ARBA" id="ARBA00023163"/>
    </source>
</evidence>
<dbReference type="InterPro" id="IPR036388">
    <property type="entry name" value="WH-like_DNA-bd_sf"/>
</dbReference>
<dbReference type="PROSITE" id="PS51071">
    <property type="entry name" value="HTH_RPIR"/>
    <property type="match status" value="1"/>
</dbReference>
<dbReference type="Gene3D" id="3.40.50.10490">
    <property type="entry name" value="Glucose-6-phosphate isomerase like protein, domain 1"/>
    <property type="match status" value="1"/>
</dbReference>
<gene>
    <name evidence="6" type="ORF">ABID19_004515</name>
</gene>
<dbReference type="InterPro" id="IPR047640">
    <property type="entry name" value="RpiR-like"/>
</dbReference>
<dbReference type="RefSeq" id="WP_354493114.1">
    <property type="nucleotide sequence ID" value="NZ_JBEPMC010000008.1"/>
</dbReference>
<dbReference type="PROSITE" id="PS51464">
    <property type="entry name" value="SIS"/>
    <property type="match status" value="1"/>
</dbReference>
<dbReference type="Gene3D" id="1.10.10.10">
    <property type="entry name" value="Winged helix-like DNA-binding domain superfamily/Winged helix DNA-binding domain"/>
    <property type="match status" value="1"/>
</dbReference>
<dbReference type="EMBL" id="JBEPMC010000008">
    <property type="protein sequence ID" value="MET3581464.1"/>
    <property type="molecule type" value="Genomic_DNA"/>
</dbReference>
<dbReference type="Proteomes" id="UP001549204">
    <property type="component" value="Unassembled WGS sequence"/>
</dbReference>
<dbReference type="Pfam" id="PF01380">
    <property type="entry name" value="SIS"/>
    <property type="match status" value="1"/>
</dbReference>
<accession>A0ABV2GT58</accession>
<dbReference type="PANTHER" id="PTHR30514">
    <property type="entry name" value="GLUCOKINASE"/>
    <property type="match status" value="1"/>
</dbReference>
<evidence type="ECO:0000313" key="7">
    <source>
        <dbReference type="Proteomes" id="UP001549204"/>
    </source>
</evidence>
<evidence type="ECO:0000259" key="4">
    <source>
        <dbReference type="PROSITE" id="PS51071"/>
    </source>
</evidence>
<evidence type="ECO:0000259" key="5">
    <source>
        <dbReference type="PROSITE" id="PS51464"/>
    </source>
</evidence>
<keyword evidence="3" id="KW-0804">Transcription</keyword>
<dbReference type="InterPro" id="IPR009057">
    <property type="entry name" value="Homeodomain-like_sf"/>
</dbReference>
<comment type="caution">
    <text evidence="6">The sequence shown here is derived from an EMBL/GenBank/DDBJ whole genome shotgun (WGS) entry which is preliminary data.</text>
</comment>
<dbReference type="SUPFAM" id="SSF53697">
    <property type="entry name" value="SIS domain"/>
    <property type="match status" value="1"/>
</dbReference>
<dbReference type="GO" id="GO:0003677">
    <property type="term" value="F:DNA binding"/>
    <property type="evidence" value="ECO:0007669"/>
    <property type="project" value="UniProtKB-KW"/>
</dbReference>
<feature type="domain" description="HTH rpiR-type" evidence="4">
    <location>
        <begin position="17"/>
        <end position="93"/>
    </location>
</feature>
<evidence type="ECO:0000256" key="1">
    <source>
        <dbReference type="ARBA" id="ARBA00023015"/>
    </source>
</evidence>
<dbReference type="PANTHER" id="PTHR30514:SF1">
    <property type="entry name" value="HTH-TYPE TRANSCRIPTIONAL REGULATOR HEXR-RELATED"/>
    <property type="match status" value="1"/>
</dbReference>
<dbReference type="InterPro" id="IPR046348">
    <property type="entry name" value="SIS_dom_sf"/>
</dbReference>
<protein>
    <submittedName>
        <fullName evidence="6">DNA-binding MurR/RpiR family transcriptional regulator</fullName>
    </submittedName>
</protein>
<feature type="domain" description="SIS" evidence="5">
    <location>
        <begin position="133"/>
        <end position="273"/>
    </location>
</feature>
<organism evidence="6 7">
    <name type="scientific">Mesorhizobium robiniae</name>
    <dbReference type="NCBI Taxonomy" id="559315"/>
    <lineage>
        <taxon>Bacteria</taxon>
        <taxon>Pseudomonadati</taxon>
        <taxon>Pseudomonadota</taxon>
        <taxon>Alphaproteobacteria</taxon>
        <taxon>Hyphomicrobiales</taxon>
        <taxon>Phyllobacteriaceae</taxon>
        <taxon>Mesorhizobium</taxon>
    </lineage>
</organism>
<dbReference type="InterPro" id="IPR035472">
    <property type="entry name" value="RpiR-like_SIS"/>
</dbReference>
<keyword evidence="7" id="KW-1185">Reference proteome</keyword>
<name>A0ABV2GT58_9HYPH</name>
<dbReference type="InterPro" id="IPR001347">
    <property type="entry name" value="SIS_dom"/>
</dbReference>
<dbReference type="SUPFAM" id="SSF46689">
    <property type="entry name" value="Homeodomain-like"/>
    <property type="match status" value="1"/>
</dbReference>
<dbReference type="Pfam" id="PF01418">
    <property type="entry name" value="HTH_6"/>
    <property type="match status" value="1"/>
</dbReference>
<evidence type="ECO:0000313" key="6">
    <source>
        <dbReference type="EMBL" id="MET3581464.1"/>
    </source>
</evidence>
<dbReference type="InterPro" id="IPR000281">
    <property type="entry name" value="HTH_RpiR"/>
</dbReference>
<keyword evidence="2 6" id="KW-0238">DNA-binding</keyword>
<dbReference type="CDD" id="cd05013">
    <property type="entry name" value="SIS_RpiR"/>
    <property type="match status" value="1"/>
</dbReference>
<reference evidence="6 7" key="1">
    <citation type="submission" date="2024-06" db="EMBL/GenBank/DDBJ databases">
        <title>Genomic Encyclopedia of Type Strains, Phase IV (KMG-IV): sequencing the most valuable type-strain genomes for metagenomic binning, comparative biology and taxonomic classification.</title>
        <authorList>
            <person name="Goeker M."/>
        </authorList>
    </citation>
    <scope>NUCLEOTIDE SEQUENCE [LARGE SCALE GENOMIC DNA]</scope>
    <source>
        <strain evidence="6 7">DSM 100022</strain>
    </source>
</reference>
<proteinExistence type="predicted"/>